<proteinExistence type="inferred from homology"/>
<dbReference type="InterPro" id="IPR003390">
    <property type="entry name" value="DNA_integrity_scan_DisA_N"/>
</dbReference>
<feature type="transmembrane region" description="Helical" evidence="10">
    <location>
        <begin position="38"/>
        <end position="56"/>
    </location>
</feature>
<evidence type="ECO:0000256" key="10">
    <source>
        <dbReference type="HAMAP-Rule" id="MF_01499"/>
    </source>
</evidence>
<gene>
    <name evidence="10" type="primary">dacA</name>
    <name evidence="12" type="ORF">GTA51_05405</name>
</gene>
<keyword evidence="3 10" id="KW-0808">Transferase</keyword>
<comment type="similarity">
    <text evidence="10">Belongs to the adenylate cyclase family. DacA/CdaA subfamily.</text>
</comment>
<comment type="catalytic activity">
    <reaction evidence="1 10">
        <text>2 ATP = 3',3'-c-di-AMP + 2 diphosphate</text>
        <dbReference type="Rhea" id="RHEA:35655"/>
        <dbReference type="ChEBI" id="CHEBI:30616"/>
        <dbReference type="ChEBI" id="CHEBI:33019"/>
        <dbReference type="ChEBI" id="CHEBI:71500"/>
        <dbReference type="EC" id="2.7.7.85"/>
    </reaction>
</comment>
<evidence type="ECO:0000256" key="1">
    <source>
        <dbReference type="ARBA" id="ARBA00000877"/>
    </source>
</evidence>
<dbReference type="GO" id="GO:0006171">
    <property type="term" value="P:cAMP biosynthetic process"/>
    <property type="evidence" value="ECO:0007669"/>
    <property type="project" value="InterPro"/>
</dbReference>
<keyword evidence="6 10" id="KW-0547">Nucleotide-binding</keyword>
<feature type="domain" description="DAC" evidence="11">
    <location>
        <begin position="83"/>
        <end position="241"/>
    </location>
</feature>
<name>A0A7C9N0W6_9BACT</name>
<dbReference type="GO" id="GO:0004016">
    <property type="term" value="F:adenylate cyclase activity"/>
    <property type="evidence" value="ECO:0007669"/>
    <property type="project" value="UniProtKB-UniRule"/>
</dbReference>
<dbReference type="FunFam" id="3.40.1700.10:FF:000002">
    <property type="entry name" value="Diadenylate cyclase"/>
    <property type="match status" value="1"/>
</dbReference>
<comment type="subunit">
    <text evidence="10">Probably a homodimer.</text>
</comment>
<dbReference type="OrthoDB" id="9807385at2"/>
<dbReference type="InterPro" id="IPR045585">
    <property type="entry name" value="CdaA_N"/>
</dbReference>
<dbReference type="Pfam" id="PF19293">
    <property type="entry name" value="CdaA_N"/>
    <property type="match status" value="1"/>
</dbReference>
<organism evidence="12 13">
    <name type="scientific">Solidesulfovibrio aerotolerans</name>
    <dbReference type="NCBI Taxonomy" id="295255"/>
    <lineage>
        <taxon>Bacteria</taxon>
        <taxon>Pseudomonadati</taxon>
        <taxon>Thermodesulfobacteriota</taxon>
        <taxon>Desulfovibrionia</taxon>
        <taxon>Desulfovibrionales</taxon>
        <taxon>Desulfovibrionaceae</taxon>
        <taxon>Solidesulfovibrio</taxon>
    </lineage>
</organism>
<keyword evidence="8 10" id="KW-1133">Transmembrane helix</keyword>
<keyword evidence="9 10" id="KW-0472">Membrane</keyword>
<evidence type="ECO:0000256" key="8">
    <source>
        <dbReference type="ARBA" id="ARBA00022989"/>
    </source>
</evidence>
<evidence type="ECO:0000256" key="7">
    <source>
        <dbReference type="ARBA" id="ARBA00022840"/>
    </source>
</evidence>
<dbReference type="HAMAP" id="MF_01499">
    <property type="entry name" value="DacA"/>
    <property type="match status" value="1"/>
</dbReference>
<feature type="transmembrane region" description="Helical" evidence="10">
    <location>
        <begin position="12"/>
        <end position="31"/>
    </location>
</feature>
<dbReference type="GO" id="GO:0005524">
    <property type="term" value="F:ATP binding"/>
    <property type="evidence" value="ECO:0007669"/>
    <property type="project" value="UniProtKB-UniRule"/>
</dbReference>
<evidence type="ECO:0000256" key="3">
    <source>
        <dbReference type="ARBA" id="ARBA00022679"/>
    </source>
</evidence>
<evidence type="ECO:0000256" key="9">
    <source>
        <dbReference type="ARBA" id="ARBA00023136"/>
    </source>
</evidence>
<dbReference type="Pfam" id="PF02457">
    <property type="entry name" value="DAC"/>
    <property type="match status" value="1"/>
</dbReference>
<protein>
    <recommendedName>
        <fullName evidence="10">Diadenylate cyclase</fullName>
        <shortName evidence="10">DAC</shortName>
        <ecNumber evidence="10">2.7.7.85</ecNumber>
    </recommendedName>
    <alternativeName>
        <fullName evidence="10">Cyclic-di-AMP synthase</fullName>
        <shortName evidence="10">c-di-AMP synthase</shortName>
    </alternativeName>
</protein>
<comment type="caution">
    <text evidence="12">The sequence shown here is derived from an EMBL/GenBank/DDBJ whole genome shotgun (WGS) entry which is preliminary data.</text>
</comment>
<keyword evidence="13" id="KW-1185">Reference proteome</keyword>
<evidence type="ECO:0000256" key="2">
    <source>
        <dbReference type="ARBA" id="ARBA00022475"/>
    </source>
</evidence>
<keyword evidence="7 10" id="KW-0067">ATP-binding</keyword>
<dbReference type="PROSITE" id="PS51794">
    <property type="entry name" value="DAC"/>
    <property type="match status" value="1"/>
</dbReference>
<dbReference type="Proteomes" id="UP000482487">
    <property type="component" value="Unassembled WGS sequence"/>
</dbReference>
<keyword evidence="2 10" id="KW-1003">Cell membrane</keyword>
<dbReference type="InterPro" id="IPR034701">
    <property type="entry name" value="CdaA"/>
</dbReference>
<dbReference type="PIRSF" id="PIRSF004793">
    <property type="entry name" value="UCP004793"/>
    <property type="match status" value="1"/>
</dbReference>
<dbReference type="EC" id="2.7.7.85" evidence="10"/>
<dbReference type="NCBIfam" id="TIGR00159">
    <property type="entry name" value="diadenylate cyclase CdaA"/>
    <property type="match status" value="1"/>
</dbReference>
<dbReference type="GO" id="GO:0106408">
    <property type="term" value="F:diadenylate cyclase activity"/>
    <property type="evidence" value="ECO:0007669"/>
    <property type="project" value="UniProtKB-EC"/>
</dbReference>
<keyword evidence="4 10" id="KW-0812">Transmembrane</keyword>
<keyword evidence="5 10" id="KW-0548">Nucleotidyltransferase</keyword>
<evidence type="ECO:0000256" key="6">
    <source>
        <dbReference type="ARBA" id="ARBA00022741"/>
    </source>
</evidence>
<accession>A0A7C9N0W6</accession>
<evidence type="ECO:0000256" key="5">
    <source>
        <dbReference type="ARBA" id="ARBA00022695"/>
    </source>
</evidence>
<evidence type="ECO:0000313" key="12">
    <source>
        <dbReference type="EMBL" id="MYL82571.1"/>
    </source>
</evidence>
<sequence>MMLNFFDNIHITWREILDIAVVTFIFYRGLMLIRGTRAASVLHGFLLLIIVYYVSGEFGLNTLHWLLTNFLGSIFLVIIILFQADIRKALSSVGAGGFFRSRRRESVNEAAINECILAVFQMARAKIGALIVFERRVPLGDWIERGVELGARPSRELLGTIFFPDTPLHDGAVIIQGDTVAAAGCILPLIAGVTLDASLGTRHRAALGITEETDALAVVVSEERGVVSVAQGGKLVSPVDELTLKNMLWNLSAKRT</sequence>
<feature type="transmembrane region" description="Helical" evidence="10">
    <location>
        <begin position="62"/>
        <end position="82"/>
    </location>
</feature>
<comment type="caution">
    <text evidence="10">Lacks conserved residue(s) required for the propagation of feature annotation.</text>
</comment>
<reference evidence="12 13" key="1">
    <citation type="submission" date="2020-01" db="EMBL/GenBank/DDBJ databases">
        <title>Genome sequence of Desulfovibrio aerotolerans DSM 16695(T).</title>
        <authorList>
            <person name="Karnachuk O."/>
            <person name="Avakyan M."/>
            <person name="Mardanov A."/>
            <person name="Kadnikov V."/>
            <person name="Ravin N."/>
        </authorList>
    </citation>
    <scope>NUCLEOTIDE SEQUENCE [LARGE SCALE GENOMIC DNA]</scope>
    <source>
        <strain evidence="12 13">DSM 16695</strain>
    </source>
</reference>
<dbReference type="SUPFAM" id="SSF143597">
    <property type="entry name" value="YojJ-like"/>
    <property type="match status" value="1"/>
</dbReference>
<dbReference type="AlphaFoldDB" id="A0A7C9N0W6"/>
<comment type="function">
    <text evidence="10">Catalyzes the condensation of 2 ATP molecules into cyclic di-AMP (c-di-AMP), a second messenger used to regulate differing processes in different bacteria.</text>
</comment>
<dbReference type="Gene3D" id="3.40.1700.10">
    <property type="entry name" value="DNA integrity scanning protein, DisA, N-terminal domain"/>
    <property type="match status" value="1"/>
</dbReference>
<evidence type="ECO:0000259" key="11">
    <source>
        <dbReference type="PROSITE" id="PS51794"/>
    </source>
</evidence>
<dbReference type="PANTHER" id="PTHR34185:SF1">
    <property type="entry name" value="DIADENYLATE CYCLASE"/>
    <property type="match status" value="1"/>
</dbReference>
<dbReference type="EMBL" id="WVUD01000006">
    <property type="protein sequence ID" value="MYL82571.1"/>
    <property type="molecule type" value="Genomic_DNA"/>
</dbReference>
<dbReference type="PANTHER" id="PTHR34185">
    <property type="entry name" value="DIADENYLATE CYCLASE"/>
    <property type="match status" value="1"/>
</dbReference>
<evidence type="ECO:0000256" key="4">
    <source>
        <dbReference type="ARBA" id="ARBA00022692"/>
    </source>
</evidence>
<dbReference type="InterPro" id="IPR050338">
    <property type="entry name" value="DisA"/>
</dbReference>
<evidence type="ECO:0000313" key="13">
    <source>
        <dbReference type="Proteomes" id="UP000482487"/>
    </source>
</evidence>
<dbReference type="InterPro" id="IPR014046">
    <property type="entry name" value="C-di-AMP_synthase"/>
</dbReference>
<dbReference type="InterPro" id="IPR036888">
    <property type="entry name" value="DNA_integrity_DisA_N_sf"/>
</dbReference>